<dbReference type="InterPro" id="IPR045596">
    <property type="entry name" value="DUF6459"/>
</dbReference>
<feature type="region of interest" description="Disordered" evidence="1">
    <location>
        <begin position="1"/>
        <end position="58"/>
    </location>
</feature>
<proteinExistence type="predicted"/>
<protein>
    <submittedName>
        <fullName evidence="2">Uncharacterized protein</fullName>
    </submittedName>
</protein>
<feature type="compositionally biased region" description="Low complexity" evidence="1">
    <location>
        <begin position="46"/>
        <end position="58"/>
    </location>
</feature>
<evidence type="ECO:0000313" key="3">
    <source>
        <dbReference type="Proteomes" id="UP000194360"/>
    </source>
</evidence>
<evidence type="ECO:0000256" key="1">
    <source>
        <dbReference type="SAM" id="MobiDB-lite"/>
    </source>
</evidence>
<feature type="compositionally biased region" description="Low complexity" evidence="1">
    <location>
        <begin position="101"/>
        <end position="114"/>
    </location>
</feature>
<keyword evidence="3" id="KW-1185">Reference proteome</keyword>
<accession>A0A1Y2MZA0</accession>
<organism evidence="2 3">
    <name type="scientific">Pseudonocardia autotrophica</name>
    <name type="common">Amycolata autotrophica</name>
    <name type="synonym">Nocardia autotrophica</name>
    <dbReference type="NCBI Taxonomy" id="2074"/>
    <lineage>
        <taxon>Bacteria</taxon>
        <taxon>Bacillati</taxon>
        <taxon>Actinomycetota</taxon>
        <taxon>Actinomycetes</taxon>
        <taxon>Pseudonocardiales</taxon>
        <taxon>Pseudonocardiaceae</taxon>
        <taxon>Pseudonocardia</taxon>
    </lineage>
</organism>
<dbReference type="STRING" id="2074.BG845_02611"/>
<feature type="region of interest" description="Disordered" evidence="1">
    <location>
        <begin position="87"/>
        <end position="118"/>
    </location>
</feature>
<dbReference type="EMBL" id="MIGB01000012">
    <property type="protein sequence ID" value="OSY40536.1"/>
    <property type="molecule type" value="Genomic_DNA"/>
</dbReference>
<reference evidence="2 3" key="1">
    <citation type="submission" date="2016-09" db="EMBL/GenBank/DDBJ databases">
        <title>Pseudonocardia autotrophica DSM535, a candidate organism with high potential of specific P450 cytochromes.</title>
        <authorList>
            <person name="Grumaz C."/>
            <person name="Vainshtein Y."/>
            <person name="Kirstahler P."/>
            <person name="Sohn K."/>
        </authorList>
    </citation>
    <scope>NUCLEOTIDE SEQUENCE [LARGE SCALE GENOMIC DNA]</scope>
    <source>
        <strain evidence="2 3">DSM 535</strain>
    </source>
</reference>
<sequence length="233" mass="23805">MPQPDGAGTNPARAATPGPAAVDARPVTASTPPPSAPTVPAPRLPPAADDAPGAGAGGVLVARTAEEVPVDLPPGLVVVLPGGFRMRSGASPRRDPPEPPRVQVRPPGTTAPDAARTRARAAELVRLVREVLAGNRPAGQLAGVAAPPVLRYLRTAHPAPHRRRPAGRARAPGCGAHPDGPRRGYPLHVGQPHPDAAEICATVALAGRVRALTLRIDRTGGDTPWVVTAARLL</sequence>
<feature type="region of interest" description="Disordered" evidence="1">
    <location>
        <begin position="159"/>
        <end position="183"/>
    </location>
</feature>
<dbReference type="Proteomes" id="UP000194360">
    <property type="component" value="Unassembled WGS sequence"/>
</dbReference>
<gene>
    <name evidence="2" type="ORF">BG845_02611</name>
</gene>
<dbReference type="AlphaFoldDB" id="A0A1Y2MZA0"/>
<dbReference type="Pfam" id="PF20060">
    <property type="entry name" value="DUF6459"/>
    <property type="match status" value="1"/>
</dbReference>
<comment type="caution">
    <text evidence="2">The sequence shown here is derived from an EMBL/GenBank/DDBJ whole genome shotgun (WGS) entry which is preliminary data.</text>
</comment>
<feature type="compositionally biased region" description="Pro residues" evidence="1">
    <location>
        <begin position="31"/>
        <end position="45"/>
    </location>
</feature>
<feature type="compositionally biased region" description="Low complexity" evidence="1">
    <location>
        <begin position="168"/>
        <end position="178"/>
    </location>
</feature>
<name>A0A1Y2MZA0_PSEAH</name>
<evidence type="ECO:0000313" key="2">
    <source>
        <dbReference type="EMBL" id="OSY40536.1"/>
    </source>
</evidence>